<dbReference type="SUPFAM" id="SSF88723">
    <property type="entry name" value="PIN domain-like"/>
    <property type="match status" value="1"/>
</dbReference>
<organism evidence="2">
    <name type="scientific">freshwater metagenome</name>
    <dbReference type="NCBI Taxonomy" id="449393"/>
    <lineage>
        <taxon>unclassified sequences</taxon>
        <taxon>metagenomes</taxon>
        <taxon>ecological metagenomes</taxon>
    </lineage>
</organism>
<protein>
    <submittedName>
        <fullName evidence="2">Unannotated protein</fullName>
    </submittedName>
</protein>
<dbReference type="CDD" id="cd09874">
    <property type="entry name" value="PIN_MT3492-like"/>
    <property type="match status" value="1"/>
</dbReference>
<dbReference type="Gene3D" id="3.40.50.1010">
    <property type="entry name" value="5'-nuclease"/>
    <property type="match status" value="1"/>
</dbReference>
<dbReference type="EMBL" id="CAFBOZ010000074">
    <property type="protein sequence ID" value="CAB5001156.1"/>
    <property type="molecule type" value="Genomic_DNA"/>
</dbReference>
<name>A0A6J7P6V3_9ZZZZ</name>
<sequence length="143" mass="15112">MIWFADSSSLVTLYVPEPGFDMVRALPEPLVVSALAQVEIASAFWRKQRLGESSARDALLLSDQVRADLADGRLLALEVTSSILTEAERAVARHGLRAYDAVQLATAIVARSALGALDGVATADGALADAALAEGFALLPRHE</sequence>
<dbReference type="AlphaFoldDB" id="A0A6J7P6V3"/>
<reference evidence="2" key="1">
    <citation type="submission" date="2020-05" db="EMBL/GenBank/DDBJ databases">
        <authorList>
            <person name="Chiriac C."/>
            <person name="Salcher M."/>
            <person name="Ghai R."/>
            <person name="Kavagutti S V."/>
        </authorList>
    </citation>
    <scope>NUCLEOTIDE SEQUENCE</scope>
</reference>
<evidence type="ECO:0000313" key="2">
    <source>
        <dbReference type="EMBL" id="CAB5001156.1"/>
    </source>
</evidence>
<dbReference type="InterPro" id="IPR002716">
    <property type="entry name" value="PIN_dom"/>
</dbReference>
<dbReference type="Pfam" id="PF01850">
    <property type="entry name" value="PIN"/>
    <property type="match status" value="1"/>
</dbReference>
<feature type="domain" description="PIN" evidence="1">
    <location>
        <begin position="5"/>
        <end position="127"/>
    </location>
</feature>
<gene>
    <name evidence="2" type="ORF">UFOPK3992_00651</name>
</gene>
<proteinExistence type="predicted"/>
<dbReference type="InterPro" id="IPR029060">
    <property type="entry name" value="PIN-like_dom_sf"/>
</dbReference>
<accession>A0A6J7P6V3</accession>
<evidence type="ECO:0000259" key="1">
    <source>
        <dbReference type="Pfam" id="PF01850"/>
    </source>
</evidence>